<comment type="caution">
    <text evidence="1">The sequence shown here is derived from an EMBL/GenBank/DDBJ whole genome shotgun (WGS) entry which is preliminary data.</text>
</comment>
<dbReference type="Proteomes" id="UP000004506">
    <property type="component" value="Unassembled WGS sequence"/>
</dbReference>
<gene>
    <name evidence="1" type="ORF">PROSTU_03530</name>
</gene>
<dbReference type="EMBL" id="ABJD02000101">
    <property type="protein sequence ID" value="EDU60324.1"/>
    <property type="molecule type" value="Genomic_DNA"/>
</dbReference>
<reference evidence="2" key="1">
    <citation type="submission" date="2008-04" db="EMBL/GenBank/DDBJ databases">
        <title>Draft genome sequence of Providencia stuartii (ATCC 25827).</title>
        <authorList>
            <person name="Sudarsanam P."/>
            <person name="Ley R."/>
            <person name="Guruge J."/>
            <person name="Turnbaugh P.J."/>
            <person name="Mahowald M."/>
            <person name="Liep D."/>
            <person name="Gordon J."/>
        </authorList>
    </citation>
    <scope>NUCLEOTIDE SEQUENCE [LARGE SCALE GENOMIC DNA]</scope>
    <source>
        <strain evidence="2">ATCC 25827</strain>
    </source>
</reference>
<sequence length="55" mass="6317">MMWHSALLRVWFFIVCGASQKIITIQNGIVFIFNRRIVVAVTAMVSTDFVINKDD</sequence>
<name>A0AA86Z0Y9_PROST</name>
<proteinExistence type="predicted"/>
<reference evidence="2" key="2">
    <citation type="submission" date="2008-04" db="EMBL/GenBank/DDBJ databases">
        <title>Draft genome sequence of Providencia stuartii(ATCC 25827).</title>
        <authorList>
            <person name="Sudarsanam P."/>
            <person name="Ley R."/>
            <person name="Guruge J."/>
            <person name="Turnbaugh P.J."/>
            <person name="Mahowald M."/>
            <person name="Liep D."/>
            <person name="Gordon J."/>
        </authorList>
    </citation>
    <scope>NUCLEOTIDE SEQUENCE [LARGE SCALE GENOMIC DNA]</scope>
    <source>
        <strain evidence="2">ATCC 25827</strain>
    </source>
</reference>
<protein>
    <submittedName>
        <fullName evidence="1">Uncharacterized protein</fullName>
    </submittedName>
</protein>
<accession>A0AA86Z0Y9</accession>
<evidence type="ECO:0000313" key="1">
    <source>
        <dbReference type="EMBL" id="EDU60324.1"/>
    </source>
</evidence>
<reference evidence="1 2" key="3">
    <citation type="submission" date="2008-05" db="EMBL/GenBank/DDBJ databases">
        <authorList>
            <person name="Fulton L."/>
            <person name="Clifton S."/>
            <person name="Fulton B."/>
            <person name="Xu J."/>
            <person name="Minx P."/>
            <person name="Pepin K.H."/>
            <person name="Johnson M."/>
            <person name="Thiruvilangam P."/>
            <person name="Bhonagiri V."/>
            <person name="Nash W.E."/>
            <person name="Mardis E.R."/>
            <person name="Wilson R.K."/>
        </authorList>
    </citation>
    <scope>NUCLEOTIDE SEQUENCE [LARGE SCALE GENOMIC DNA]</scope>
    <source>
        <strain evidence="1 2">ATCC 25827</strain>
    </source>
</reference>
<organism evidence="1 2">
    <name type="scientific">Providencia stuartii ATCC 25827</name>
    <dbReference type="NCBI Taxonomy" id="471874"/>
    <lineage>
        <taxon>Bacteria</taxon>
        <taxon>Pseudomonadati</taxon>
        <taxon>Pseudomonadota</taxon>
        <taxon>Gammaproteobacteria</taxon>
        <taxon>Enterobacterales</taxon>
        <taxon>Morganellaceae</taxon>
        <taxon>Providencia</taxon>
    </lineage>
</organism>
<dbReference type="AlphaFoldDB" id="A0AA86Z0Y9"/>
<evidence type="ECO:0000313" key="2">
    <source>
        <dbReference type="Proteomes" id="UP000004506"/>
    </source>
</evidence>